<dbReference type="FunFam" id="2.130.10.10:FF:000136">
    <property type="entry name" value="Probable cytosolic iron-sulfur protein assembly protein CIAO1"/>
    <property type="match status" value="1"/>
</dbReference>
<accession>A0A7M7KDW5</accession>
<dbReference type="GO" id="GO:0097361">
    <property type="term" value="C:cytosolic [4Fe-4S] assembly targeting complex"/>
    <property type="evidence" value="ECO:0007669"/>
    <property type="project" value="InterPro"/>
</dbReference>
<feature type="repeat" description="WD" evidence="5">
    <location>
        <begin position="312"/>
        <end position="353"/>
    </location>
</feature>
<evidence type="ECO:0000313" key="7">
    <source>
        <dbReference type="Proteomes" id="UP000594260"/>
    </source>
</evidence>
<feature type="repeat" description="WD" evidence="5">
    <location>
        <begin position="114"/>
        <end position="155"/>
    </location>
</feature>
<organism evidence="6 7">
    <name type="scientific">Varroa destructor</name>
    <name type="common">Honeybee mite</name>
    <dbReference type="NCBI Taxonomy" id="109461"/>
    <lineage>
        <taxon>Eukaryota</taxon>
        <taxon>Metazoa</taxon>
        <taxon>Ecdysozoa</taxon>
        <taxon>Arthropoda</taxon>
        <taxon>Chelicerata</taxon>
        <taxon>Arachnida</taxon>
        <taxon>Acari</taxon>
        <taxon>Parasitiformes</taxon>
        <taxon>Mesostigmata</taxon>
        <taxon>Gamasina</taxon>
        <taxon>Dermanyssoidea</taxon>
        <taxon>Varroidae</taxon>
        <taxon>Varroa</taxon>
    </lineage>
</organism>
<dbReference type="HAMAP" id="MF_03037">
    <property type="entry name" value="ciao1"/>
    <property type="match status" value="1"/>
</dbReference>
<dbReference type="Proteomes" id="UP000594260">
    <property type="component" value="Unplaced"/>
</dbReference>
<dbReference type="InterPro" id="IPR015943">
    <property type="entry name" value="WD40/YVTN_repeat-like_dom_sf"/>
</dbReference>
<keyword evidence="1 5" id="KW-0853">WD repeat</keyword>
<feature type="repeat" description="WD" evidence="5">
    <location>
        <begin position="10"/>
        <end position="42"/>
    </location>
</feature>
<dbReference type="Gene3D" id="2.130.10.10">
    <property type="entry name" value="YVTN repeat-like/Quinoprotein amine dehydrogenase"/>
    <property type="match status" value="2"/>
</dbReference>
<dbReference type="PANTHER" id="PTHR19920">
    <property type="entry name" value="WD40 PROTEIN CIAO1"/>
    <property type="match status" value="1"/>
</dbReference>
<dbReference type="PANTHER" id="PTHR19920:SF0">
    <property type="entry name" value="CYTOSOLIC IRON-SULFUR PROTEIN ASSEMBLY PROTEIN CIAO1-RELATED"/>
    <property type="match status" value="1"/>
</dbReference>
<feature type="repeat" description="WD" evidence="5">
    <location>
        <begin position="161"/>
        <end position="192"/>
    </location>
</feature>
<dbReference type="EnsemblMetazoa" id="XM_022809659">
    <property type="protein sequence ID" value="XP_022665394"/>
    <property type="gene ID" value="LOC111252145"/>
</dbReference>
<dbReference type="PROSITE" id="PS50082">
    <property type="entry name" value="WD_REPEATS_2"/>
    <property type="match status" value="6"/>
</dbReference>
<dbReference type="InterPro" id="IPR036322">
    <property type="entry name" value="WD40_repeat_dom_sf"/>
</dbReference>
<evidence type="ECO:0000256" key="2">
    <source>
        <dbReference type="ARBA" id="ARBA00022737"/>
    </source>
</evidence>
<evidence type="ECO:0000256" key="4">
    <source>
        <dbReference type="HAMAP-Rule" id="MF_03037"/>
    </source>
</evidence>
<dbReference type="OMA" id="IREIRWS"/>
<reference evidence="6" key="1">
    <citation type="submission" date="2021-01" db="UniProtKB">
        <authorList>
            <consortium name="EnsemblMetazoa"/>
        </authorList>
    </citation>
    <scope>IDENTIFICATION</scope>
</reference>
<dbReference type="PRINTS" id="PR00320">
    <property type="entry name" value="GPROTEINBRPT"/>
</dbReference>
<comment type="function">
    <text evidence="3">Key component of the cytosolic iron-sulfur protein assembly (CIA) complex, a multiprotein complex that mediates the incorporation of iron-sulfur cluster into extramitochondrial Fe/S proteins. As a CIA complex component, interacts specifically with CIAO2A or CIAO2B and MMS19 to assist different branches of iron-sulfur protein assembly, depending of its interactors. The complex CIAO1:CIAO2B:MMS19 binds to and facilitates the assembly of most cytosolic-nuclear Fe/S proteins. CIAO1:CIAO2A specifically matures ACO1 and stabilizes IREB2. Seems to specifically modulate the transactivation activity of WT1. As part of the mitotic spindle-associated MMXD complex it may play a role in chromosome segregation.</text>
</comment>
<name>A0A7M7KDW5_VARDE</name>
<dbReference type="SMART" id="SM00320">
    <property type="entry name" value="WD40"/>
    <property type="match status" value="7"/>
</dbReference>
<dbReference type="InterPro" id="IPR001680">
    <property type="entry name" value="WD40_rpt"/>
</dbReference>
<dbReference type="InParanoid" id="A0A7M7KDW5"/>
<evidence type="ECO:0000256" key="5">
    <source>
        <dbReference type="PROSITE-ProRule" id="PRU00221"/>
    </source>
</evidence>
<dbReference type="AlphaFoldDB" id="A0A7M7KDW5"/>
<proteinExistence type="inferred from homology"/>
<comment type="similarity">
    <text evidence="4">Belongs to the WD repeat CIA1 family.</text>
</comment>
<evidence type="ECO:0000256" key="1">
    <source>
        <dbReference type="ARBA" id="ARBA00022574"/>
    </source>
</evidence>
<dbReference type="InterPro" id="IPR020472">
    <property type="entry name" value="WD40_PAC1"/>
</dbReference>
<dbReference type="FunCoup" id="A0A7M7KDW5">
    <property type="interactions" value="627"/>
</dbReference>
<dbReference type="Pfam" id="PF00400">
    <property type="entry name" value="WD40"/>
    <property type="match status" value="7"/>
</dbReference>
<dbReference type="OrthoDB" id="284782at2759"/>
<dbReference type="SUPFAM" id="SSF50978">
    <property type="entry name" value="WD40 repeat-like"/>
    <property type="match status" value="1"/>
</dbReference>
<dbReference type="CDD" id="cd00200">
    <property type="entry name" value="WD40"/>
    <property type="match status" value="1"/>
</dbReference>
<dbReference type="PROSITE" id="PS50294">
    <property type="entry name" value="WD_REPEATS_REGION"/>
    <property type="match status" value="5"/>
</dbReference>
<feature type="repeat" description="WD" evidence="5">
    <location>
        <begin position="70"/>
        <end position="111"/>
    </location>
</feature>
<comment type="function">
    <text evidence="4">Essential component of the cytosolic iron-sulfur (Fe/S) protein assembly machinery. Required for the maturation of extramitochondrial Fe/S proteins.</text>
</comment>
<keyword evidence="7" id="KW-1185">Reference proteome</keyword>
<gene>
    <name evidence="4" type="primary">Ciao1</name>
</gene>
<evidence type="ECO:0000256" key="3">
    <source>
        <dbReference type="ARBA" id="ARBA00060126"/>
    </source>
</evidence>
<evidence type="ECO:0000313" key="6">
    <source>
        <dbReference type="EnsemblMetazoa" id="XP_022665394"/>
    </source>
</evidence>
<dbReference type="InterPro" id="IPR028608">
    <property type="entry name" value="CIAO1/Cia1"/>
</dbReference>
<protein>
    <recommendedName>
        <fullName evidence="4">Probable cytosolic iron-sulfur protein assembly protein Ciao1</fullName>
    </recommendedName>
</protein>
<dbReference type="GO" id="GO:0016226">
    <property type="term" value="P:iron-sulfur cluster assembly"/>
    <property type="evidence" value="ECO:0007669"/>
    <property type="project" value="UniProtKB-UniRule"/>
</dbReference>
<feature type="repeat" description="WD" evidence="5">
    <location>
        <begin position="205"/>
        <end position="237"/>
    </location>
</feature>
<keyword evidence="2" id="KW-0677">Repeat</keyword>
<sequence length="353" mass="39558">MMHVQLVASLSGHADSVWCCVWSPDGRTLATCGTDKAIRLWSNPALEKGQDQKEDARTTDGGWKCVTILSDGHSRTVRRVAWSPCGQMLASCSFDGTVCIWTLKEGEFECTITLEGHENEVKAVEFSSSGRYLATCSRDKTVWIWERDTNSDDEYECVSVQSCHTQDVKCVRWHPSEDLLASASYDNSINFYRDEGDDWVCEFTAASHDSTVWSIDFNRDGSRLVSGSDDRTVRIWKRYETENNVGVAPSWKVISTIQGFHPRPIYTVSWCPNTGLIATGCGDNNVRIFAPDPEQISCETDDAPNFLQAALIQAHTQDVNCVAWNPKRNGLLATSGDDETIKLWQISDYDIRI</sequence>